<dbReference type="STRING" id="83219.PM02_09920"/>
<dbReference type="RefSeq" id="WP_037907830.1">
    <property type="nucleotide sequence ID" value="NZ_JEMU01000007.1"/>
</dbReference>
<keyword evidence="2" id="KW-0378">Hydrolase</keyword>
<gene>
    <name evidence="2" type="ORF">PM02_09920</name>
</gene>
<evidence type="ECO:0000256" key="1">
    <source>
        <dbReference type="SAM" id="SignalP"/>
    </source>
</evidence>
<protein>
    <submittedName>
        <fullName evidence="2">Alpha/beta hydrolase</fullName>
    </submittedName>
</protein>
<feature type="signal peptide" evidence="1">
    <location>
        <begin position="1"/>
        <end position="19"/>
    </location>
</feature>
<evidence type="ECO:0000313" key="2">
    <source>
        <dbReference type="EMBL" id="KAJ03200.1"/>
    </source>
</evidence>
<evidence type="ECO:0000313" key="3">
    <source>
        <dbReference type="Proteomes" id="UP000027337"/>
    </source>
</evidence>
<dbReference type="GO" id="GO:0016787">
    <property type="term" value="F:hydrolase activity"/>
    <property type="evidence" value="ECO:0007669"/>
    <property type="project" value="UniProtKB-KW"/>
</dbReference>
<dbReference type="EMBL" id="JEMU01000007">
    <property type="protein sequence ID" value="KAJ03200.1"/>
    <property type="molecule type" value="Genomic_DNA"/>
</dbReference>
<comment type="caution">
    <text evidence="2">The sequence shown here is derived from an EMBL/GenBank/DDBJ whole genome shotgun (WGS) entry which is preliminary data.</text>
</comment>
<keyword evidence="1" id="KW-0732">Signal</keyword>
<dbReference type="Proteomes" id="UP000027337">
    <property type="component" value="Unassembled WGS sequence"/>
</dbReference>
<feature type="chain" id="PRO_5001611514" evidence="1">
    <location>
        <begin position="20"/>
        <end position="188"/>
    </location>
</feature>
<sequence>MRLAALFVAVLAVLGCAIADNAVDRTTMEVRGSQLWISGEITSRTPANFEAVIAENPQITVVVQEVMPGSLDDQAVLRMGYFLRDRRLNTHLTAQSEIYSGAVDLFLAGVRRTAQNGAVIGVHSWADGFSEGSSYPKGAAEHRANAQYTRDMLGSDAFYWFTLQAAPSDGIHEMTRGELARFGVLTQP</sequence>
<dbReference type="eggNOG" id="COG0740">
    <property type="taxonomic scope" value="Bacteria"/>
</dbReference>
<dbReference type="AlphaFoldDB" id="A0A061SV34"/>
<organism evidence="2 3">
    <name type="scientific">Sulfitobacter mediterraneus</name>
    <dbReference type="NCBI Taxonomy" id="83219"/>
    <lineage>
        <taxon>Bacteria</taxon>
        <taxon>Pseudomonadati</taxon>
        <taxon>Pseudomonadota</taxon>
        <taxon>Alphaproteobacteria</taxon>
        <taxon>Rhodobacterales</taxon>
        <taxon>Roseobacteraceae</taxon>
        <taxon>Sulfitobacter</taxon>
    </lineage>
</organism>
<dbReference type="PROSITE" id="PS51257">
    <property type="entry name" value="PROKAR_LIPOPROTEIN"/>
    <property type="match status" value="1"/>
</dbReference>
<keyword evidence="3" id="KW-1185">Reference proteome</keyword>
<proteinExistence type="predicted"/>
<accession>A0A061SV34</accession>
<reference evidence="2 3" key="1">
    <citation type="journal article" date="2014" name="Genome Announc.">
        <title>Draft Genome Sequences of Two Isolates of the Roseobacter Group, Sulfitobacter sp. Strains 3SOLIMAR09 and 1FIGIMAR09, from Harbors of Mallorca Island (Mediterranean Sea).</title>
        <authorList>
            <person name="Mas-Llado M."/>
            <person name="Pina-Villalonga J.M."/>
            <person name="Brunet-Galmes I."/>
            <person name="Nogales B."/>
            <person name="Bosch R."/>
        </authorList>
    </citation>
    <scope>NUCLEOTIDE SEQUENCE [LARGE SCALE GENOMIC DNA]</scope>
    <source>
        <strain evidence="2 3">1FIGIMAR09</strain>
    </source>
</reference>
<name>A0A061SV34_9RHOB</name>